<gene>
    <name evidence="2" type="ORF">Tci_925906</name>
</gene>
<reference evidence="2" key="1">
    <citation type="journal article" date="2019" name="Sci. Rep.">
        <title>Draft genome of Tanacetum cinerariifolium, the natural source of mosquito coil.</title>
        <authorList>
            <person name="Yamashiro T."/>
            <person name="Shiraishi A."/>
            <person name="Satake H."/>
            <person name="Nakayama K."/>
        </authorList>
    </citation>
    <scope>NUCLEOTIDE SEQUENCE</scope>
</reference>
<feature type="non-terminal residue" evidence="2">
    <location>
        <position position="100"/>
    </location>
</feature>
<feature type="compositionally biased region" description="Basic and acidic residues" evidence="1">
    <location>
        <begin position="90"/>
        <end position="100"/>
    </location>
</feature>
<proteinExistence type="predicted"/>
<accession>A0A699X2I0</accession>
<name>A0A699X2I0_TANCI</name>
<protein>
    <submittedName>
        <fullName evidence="2">Uncharacterized protein</fullName>
    </submittedName>
</protein>
<evidence type="ECO:0000313" key="2">
    <source>
        <dbReference type="EMBL" id="GFD53937.1"/>
    </source>
</evidence>
<comment type="caution">
    <text evidence="2">The sequence shown here is derived from an EMBL/GenBank/DDBJ whole genome shotgun (WGS) entry which is preliminary data.</text>
</comment>
<feature type="region of interest" description="Disordered" evidence="1">
    <location>
        <begin position="1"/>
        <end position="20"/>
    </location>
</feature>
<sequence>PDPARGGAQAGRRQPVRQRDFFAGVHRPGVQPARGRARPADQRVPQHQLFGGGPGPDRTHLRHLLPPEGLTADAPRLPVPPAHRGRPRRQWPDRAAPERQ</sequence>
<evidence type="ECO:0000256" key="1">
    <source>
        <dbReference type="SAM" id="MobiDB-lite"/>
    </source>
</evidence>
<organism evidence="2">
    <name type="scientific">Tanacetum cinerariifolium</name>
    <name type="common">Dalmatian daisy</name>
    <name type="synonym">Chrysanthemum cinerariifolium</name>
    <dbReference type="NCBI Taxonomy" id="118510"/>
    <lineage>
        <taxon>Eukaryota</taxon>
        <taxon>Viridiplantae</taxon>
        <taxon>Streptophyta</taxon>
        <taxon>Embryophyta</taxon>
        <taxon>Tracheophyta</taxon>
        <taxon>Spermatophyta</taxon>
        <taxon>Magnoliopsida</taxon>
        <taxon>eudicotyledons</taxon>
        <taxon>Gunneridae</taxon>
        <taxon>Pentapetalae</taxon>
        <taxon>asterids</taxon>
        <taxon>campanulids</taxon>
        <taxon>Asterales</taxon>
        <taxon>Asteraceae</taxon>
        <taxon>Asteroideae</taxon>
        <taxon>Anthemideae</taxon>
        <taxon>Anthemidinae</taxon>
        <taxon>Tanacetum</taxon>
    </lineage>
</organism>
<feature type="region of interest" description="Disordered" evidence="1">
    <location>
        <begin position="27"/>
        <end position="100"/>
    </location>
</feature>
<dbReference type="AlphaFoldDB" id="A0A699X2I0"/>
<feature type="non-terminal residue" evidence="2">
    <location>
        <position position="1"/>
    </location>
</feature>
<dbReference type="EMBL" id="BKCJ011800315">
    <property type="protein sequence ID" value="GFD53937.1"/>
    <property type="molecule type" value="Genomic_DNA"/>
</dbReference>